<evidence type="ECO:0000256" key="1">
    <source>
        <dbReference type="ARBA" id="ARBA00004167"/>
    </source>
</evidence>
<feature type="region of interest" description="Disordered" evidence="6">
    <location>
        <begin position="748"/>
        <end position="778"/>
    </location>
</feature>
<dbReference type="InterPro" id="IPR027970">
    <property type="entry name" value="SPATA31-like"/>
</dbReference>
<feature type="compositionally biased region" description="Polar residues" evidence="6">
    <location>
        <begin position="875"/>
        <end position="892"/>
    </location>
</feature>
<dbReference type="AlphaFoldDB" id="A0A8J6G402"/>
<protein>
    <submittedName>
        <fullName evidence="9">Protein FAM205A</fullName>
    </submittedName>
</protein>
<evidence type="ECO:0000256" key="3">
    <source>
        <dbReference type="ARBA" id="ARBA00022989"/>
    </source>
</evidence>
<feature type="compositionally biased region" description="Basic and acidic residues" evidence="6">
    <location>
        <begin position="858"/>
        <end position="871"/>
    </location>
</feature>
<evidence type="ECO:0000256" key="2">
    <source>
        <dbReference type="ARBA" id="ARBA00022692"/>
    </source>
</evidence>
<name>A0A8J6G402_MICOH</name>
<dbReference type="Proteomes" id="UP000710432">
    <property type="component" value="Unassembled WGS sequence"/>
</dbReference>
<feature type="region of interest" description="Disordered" evidence="6">
    <location>
        <begin position="795"/>
        <end position="1097"/>
    </location>
</feature>
<feature type="domain" description="SPATA31-like" evidence="8">
    <location>
        <begin position="101"/>
        <end position="163"/>
    </location>
</feature>
<comment type="similarity">
    <text evidence="5">Belongs to the SPATA31 family.</text>
</comment>
<keyword evidence="2 7" id="KW-0812">Transmembrane</keyword>
<keyword evidence="3 7" id="KW-1133">Transmembrane helix</keyword>
<comment type="caution">
    <text evidence="9">The sequence shown here is derived from an EMBL/GenBank/DDBJ whole genome shotgun (WGS) entry which is preliminary data.</text>
</comment>
<organism evidence="9 10">
    <name type="scientific">Microtus ochrogaster</name>
    <name type="common">Prairie vole</name>
    <dbReference type="NCBI Taxonomy" id="79684"/>
    <lineage>
        <taxon>Eukaryota</taxon>
        <taxon>Metazoa</taxon>
        <taxon>Chordata</taxon>
        <taxon>Craniata</taxon>
        <taxon>Vertebrata</taxon>
        <taxon>Euteleostomi</taxon>
        <taxon>Mammalia</taxon>
        <taxon>Eutheria</taxon>
        <taxon>Euarchontoglires</taxon>
        <taxon>Glires</taxon>
        <taxon>Rodentia</taxon>
        <taxon>Myomorpha</taxon>
        <taxon>Muroidea</taxon>
        <taxon>Cricetidae</taxon>
        <taxon>Arvicolinae</taxon>
        <taxon>Microtus</taxon>
    </lineage>
</organism>
<feature type="compositionally biased region" description="Polar residues" evidence="6">
    <location>
        <begin position="963"/>
        <end position="974"/>
    </location>
</feature>
<evidence type="ECO:0000256" key="5">
    <source>
        <dbReference type="ARBA" id="ARBA00035009"/>
    </source>
</evidence>
<evidence type="ECO:0000313" key="9">
    <source>
        <dbReference type="EMBL" id="KAH0503809.1"/>
    </source>
</evidence>
<accession>A0A8J6G402</accession>
<reference evidence="9" key="1">
    <citation type="submission" date="2020-03" db="EMBL/GenBank/DDBJ databases">
        <title>Studies in the Genomics of Life Span.</title>
        <authorList>
            <person name="Glass D."/>
        </authorList>
    </citation>
    <scope>NUCLEOTIDE SEQUENCE</scope>
    <source>
        <strain evidence="9">LTLLF</strain>
        <tissue evidence="9">Muscle</tissue>
    </source>
</reference>
<dbReference type="PANTHER" id="PTHR21859">
    <property type="entry name" value="ACROSOME-SPECIFIC PROTEIN"/>
    <property type="match status" value="1"/>
</dbReference>
<dbReference type="GO" id="GO:0016020">
    <property type="term" value="C:membrane"/>
    <property type="evidence" value="ECO:0007669"/>
    <property type="project" value="UniProtKB-SubCell"/>
</dbReference>
<evidence type="ECO:0000313" key="10">
    <source>
        <dbReference type="Proteomes" id="UP000710432"/>
    </source>
</evidence>
<proteinExistence type="inferred from homology"/>
<feature type="compositionally biased region" description="Polar residues" evidence="6">
    <location>
        <begin position="805"/>
        <end position="815"/>
    </location>
</feature>
<comment type="subcellular location">
    <subcellularLocation>
        <location evidence="1">Membrane</location>
        <topology evidence="1">Single-pass membrane protein</topology>
    </subcellularLocation>
</comment>
<keyword evidence="4 7" id="KW-0472">Membrane</keyword>
<dbReference type="Pfam" id="PF15371">
    <property type="entry name" value="DUF4599"/>
    <property type="match status" value="1"/>
</dbReference>
<evidence type="ECO:0000256" key="7">
    <source>
        <dbReference type="SAM" id="Phobius"/>
    </source>
</evidence>
<dbReference type="PANTHER" id="PTHR21859:SF15">
    <property type="entry name" value="PROTEIN SPATA31F1-RELATED"/>
    <property type="match status" value="1"/>
</dbReference>
<evidence type="ECO:0000256" key="6">
    <source>
        <dbReference type="SAM" id="MobiDB-lite"/>
    </source>
</evidence>
<feature type="transmembrane region" description="Helical" evidence="7">
    <location>
        <begin position="12"/>
        <end position="31"/>
    </location>
</feature>
<evidence type="ECO:0000256" key="4">
    <source>
        <dbReference type="ARBA" id="ARBA00023136"/>
    </source>
</evidence>
<gene>
    <name evidence="9" type="ORF">LTLLF_185620</name>
</gene>
<evidence type="ECO:0000259" key="8">
    <source>
        <dbReference type="Pfam" id="PF15371"/>
    </source>
</evidence>
<sequence length="1111" mass="122079">MLRSTYFLWDSDYPLYVYIYIFVVILIIWQVQQNYCRLKWEQKRSCCRAVNDPNGSLGTATGTSHTLKGSHEDLICHSVGSELWAWRKGYSKPQTHHSIIKGGSFSLPSQSWLPKEERVRQLLCIDPCCQICDAATLEIRQLLESKQSQISPALLGLPQDSSCLEMLTISSETFEQNVELHPRPSTDFPPAPVTQTLTEHLTQSASTVGVQQLCADHLLAGQGFHLADMSMVSEAAASSRLREPVVLVNAEEMMHSDLSYNYLQQIQDQQSFNSQTPFQTLSPDGIHVTHPMTLSLVTTVPPPFLNPEVWSNAELGQKAHHGQITSPVEKPLFSPDHDILRGIWLLPKGQANDSRNKLPKTFTQLFCGLPSIHKPVRRLLELHLQKQLIHLRWGLPQRIQRSIHLVPSSPGQQPRGALPNVSILQPGDPKADGSGDMFAVAVDRGSVPTPHLFSQAQAMLKTHVDSKYGQIHQGKVPACVQSSRECRIPRSLSVGASFSNIPASRHLELQAKSNPDLQHTAVSQEAEPAALDQEKQASSGTLIEHCKLPQALPEETVKKLETTLRHKYLAFLSGLPVHYCVTPSRSTSPATVSHSTVTEIIPGPVKIPQEPLTQVTLLEDPYRSRLEPCTQDENEASAHIARDDNETSEDIAGEVQPKVQAAGGTEKVPLETQTEILAKLSFHLKKKVLEIKLGFPVIAKEFKESNAVDPEPLGILRIPGSTALPQLPNTGYSPPAPDANRVHLGKRPATAGQAVCHKQKQPSSKTAPHGSAQWGSKASQLRNMTEAQGHCVQLETSGEKPNLEKTFSTEPQSPGKSKYSAHAPTLTEKSHASGKPKAVWDLEEGDAGLGLPLTSGKTHHDRDEELEKRPPPETPQGSSEQRPRSHQPSPQDLSEFEFPDPPPEVLMVIDATQNMQDSLTKVDAIPEPARSAKVPQPVASKTSQGLPFPCTPTQGKPFRGQAWQENISQRQVTPASPHASPSLPETGLKNKMKSFLHSMSPKIKDKTHMEPPVSTPRKVSKPSQENANKDLPQAKNPTKKTKTENCRMPKAQPESSERPVVTSFLTAPHILDSKLGPGSRQHGSVSGPGQPQHCPRHCPRLACATQYRNPP</sequence>
<dbReference type="EMBL" id="JAATJU010025400">
    <property type="protein sequence ID" value="KAH0503809.1"/>
    <property type="molecule type" value="Genomic_DNA"/>
</dbReference>